<dbReference type="AlphaFoldDB" id="A0A0P9HJ42"/>
<protein>
    <submittedName>
        <fullName evidence="1">Uncharacterized protein</fullName>
    </submittedName>
</protein>
<dbReference type="PATRIC" id="fig|199198.5.peg.4397"/>
<comment type="caution">
    <text evidence="1">The sequence shown here is derived from an EMBL/GenBank/DDBJ whole genome shotgun (WGS) entry which is preliminary data.</text>
</comment>
<evidence type="ECO:0000313" key="2">
    <source>
        <dbReference type="Proteomes" id="UP000050297"/>
    </source>
</evidence>
<accession>A0A0P9HJ42</accession>
<organism evidence="1 2">
    <name type="scientific">Pseudomonas syringae pv. aceris</name>
    <dbReference type="NCBI Taxonomy" id="199198"/>
    <lineage>
        <taxon>Bacteria</taxon>
        <taxon>Pseudomonadati</taxon>
        <taxon>Pseudomonadota</taxon>
        <taxon>Gammaproteobacteria</taxon>
        <taxon>Pseudomonadales</taxon>
        <taxon>Pseudomonadaceae</taxon>
        <taxon>Pseudomonas</taxon>
        <taxon>Pseudomonas syringae</taxon>
    </lineage>
</organism>
<gene>
    <name evidence="1" type="ORF">ALO91_102793</name>
</gene>
<proteinExistence type="predicted"/>
<dbReference type="EMBL" id="LJPM01000152">
    <property type="protein sequence ID" value="KPW23284.1"/>
    <property type="molecule type" value="Genomic_DNA"/>
</dbReference>
<dbReference type="Proteomes" id="UP000050297">
    <property type="component" value="Unassembled WGS sequence"/>
</dbReference>
<reference evidence="1 2" key="1">
    <citation type="submission" date="2015-09" db="EMBL/GenBank/DDBJ databases">
        <title>Genome announcement of multiple Pseudomonas syringae strains.</title>
        <authorList>
            <person name="Thakur S."/>
            <person name="Wang P.W."/>
            <person name="Gong Y."/>
            <person name="Weir B.S."/>
            <person name="Guttman D.S."/>
        </authorList>
    </citation>
    <scope>NUCLEOTIDE SEQUENCE [LARGE SCALE GENOMIC DNA]</scope>
    <source>
        <strain evidence="1 2">ICMP2802</strain>
    </source>
</reference>
<name>A0A0P9HJ42_PSESX</name>
<sequence length="85" mass="9231">MIHRRRSLCPRCSGSKIRGRIMECLALQHKGAGSPGSGVDQVLPLNDPGDPAGLIFPCVRWEAGFACGSLRSIAFRRIDMNVPLL</sequence>
<evidence type="ECO:0000313" key="1">
    <source>
        <dbReference type="EMBL" id="KPW23284.1"/>
    </source>
</evidence>